<protein>
    <recommendedName>
        <fullName evidence="2 4">acylphosphatase</fullName>
        <ecNumber evidence="2 4">3.6.1.7</ecNumber>
    </recommendedName>
</protein>
<evidence type="ECO:0000256" key="3">
    <source>
        <dbReference type="ARBA" id="ARBA00047645"/>
    </source>
</evidence>
<dbReference type="PROSITE" id="PS51160">
    <property type="entry name" value="ACYLPHOSPHATASE_3"/>
    <property type="match status" value="1"/>
</dbReference>
<dbReference type="RefSeq" id="WP_014731769.1">
    <property type="nucleotide sequence ID" value="NC_017934.1"/>
</dbReference>
<evidence type="ECO:0000259" key="6">
    <source>
        <dbReference type="PROSITE" id="PS51160"/>
    </source>
</evidence>
<dbReference type="HOGENOM" id="CLU_141932_2_1_0"/>
<proteinExistence type="inferred from homology"/>
<dbReference type="InterPro" id="IPR001792">
    <property type="entry name" value="Acylphosphatase-like_dom"/>
</dbReference>
<accession>I2F7X6</accession>
<dbReference type="PANTHER" id="PTHR47268">
    <property type="entry name" value="ACYLPHOSPHATASE"/>
    <property type="match status" value="1"/>
</dbReference>
<dbReference type="EC" id="3.6.1.7" evidence="2 4"/>
<organism evidence="7 8">
    <name type="scientific">Mesotoga prima MesG1.Ag.4.2</name>
    <dbReference type="NCBI Taxonomy" id="660470"/>
    <lineage>
        <taxon>Bacteria</taxon>
        <taxon>Thermotogati</taxon>
        <taxon>Thermotogota</taxon>
        <taxon>Thermotogae</taxon>
        <taxon>Kosmotogales</taxon>
        <taxon>Kosmotogaceae</taxon>
        <taxon>Mesotoga</taxon>
    </lineage>
</organism>
<evidence type="ECO:0000313" key="8">
    <source>
        <dbReference type="Proteomes" id="UP000002881"/>
    </source>
</evidence>
<dbReference type="EMBL" id="CP003532">
    <property type="protein sequence ID" value="AFK08029.1"/>
    <property type="molecule type" value="Genomic_DNA"/>
</dbReference>
<reference evidence="7 8" key="1">
    <citation type="journal article" date="2012" name="Genome Biol. Evol.">
        <title>Genome Sequence of the Mesophilic Thermotogales Bacterium Mesotoga prima MesG1.Ag.4.2 Reveals the Largest Thermotogales Genome To Date.</title>
        <authorList>
            <person name="Zhaxybayeva O."/>
            <person name="Swithers K.S."/>
            <person name="Foght J."/>
            <person name="Green A.G."/>
            <person name="Bruce D."/>
            <person name="Detter C."/>
            <person name="Han S."/>
            <person name="Teshima H."/>
            <person name="Han J."/>
            <person name="Woyke T."/>
            <person name="Pitluck S."/>
            <person name="Nolan M."/>
            <person name="Ivanova N."/>
            <person name="Pati A."/>
            <person name="Land M.L."/>
            <person name="Dlutek M."/>
            <person name="Doolittle W.F."/>
            <person name="Noll K.M."/>
            <person name="Nesbo C.L."/>
        </authorList>
    </citation>
    <scope>NUCLEOTIDE SEQUENCE [LARGE SCALE GENOMIC DNA]</scope>
    <source>
        <strain evidence="8">mesG1.Ag.4.2</strain>
    </source>
</reference>
<dbReference type="Proteomes" id="UP000002881">
    <property type="component" value="Chromosome"/>
</dbReference>
<keyword evidence="4" id="KW-0378">Hydrolase</keyword>
<dbReference type="InterPro" id="IPR020456">
    <property type="entry name" value="Acylphosphatase"/>
</dbReference>
<dbReference type="Gene3D" id="3.30.70.100">
    <property type="match status" value="1"/>
</dbReference>
<dbReference type="eggNOG" id="COG1254">
    <property type="taxonomic scope" value="Bacteria"/>
</dbReference>
<dbReference type="PANTHER" id="PTHR47268:SF4">
    <property type="entry name" value="ACYLPHOSPHATASE"/>
    <property type="match status" value="1"/>
</dbReference>
<evidence type="ECO:0000256" key="2">
    <source>
        <dbReference type="ARBA" id="ARBA00012150"/>
    </source>
</evidence>
<dbReference type="STRING" id="660470.Theba_2413"/>
<dbReference type="InterPro" id="IPR036046">
    <property type="entry name" value="Acylphosphatase-like_dom_sf"/>
</dbReference>
<evidence type="ECO:0000256" key="4">
    <source>
        <dbReference type="PROSITE-ProRule" id="PRU00520"/>
    </source>
</evidence>
<dbReference type="GO" id="GO:0003998">
    <property type="term" value="F:acylphosphatase activity"/>
    <property type="evidence" value="ECO:0007669"/>
    <property type="project" value="UniProtKB-EC"/>
</dbReference>
<evidence type="ECO:0000256" key="1">
    <source>
        <dbReference type="ARBA" id="ARBA00005614"/>
    </source>
</evidence>
<name>I2F7X6_9BACT</name>
<keyword evidence="8" id="KW-1185">Reference proteome</keyword>
<comment type="catalytic activity">
    <reaction evidence="3 4">
        <text>an acyl phosphate + H2O = a carboxylate + phosphate + H(+)</text>
        <dbReference type="Rhea" id="RHEA:14965"/>
        <dbReference type="ChEBI" id="CHEBI:15377"/>
        <dbReference type="ChEBI" id="CHEBI:15378"/>
        <dbReference type="ChEBI" id="CHEBI:29067"/>
        <dbReference type="ChEBI" id="CHEBI:43474"/>
        <dbReference type="ChEBI" id="CHEBI:59918"/>
        <dbReference type="EC" id="3.6.1.7"/>
    </reaction>
</comment>
<evidence type="ECO:0000313" key="7">
    <source>
        <dbReference type="EMBL" id="AFK08029.1"/>
    </source>
</evidence>
<dbReference type="AlphaFoldDB" id="I2F7X6"/>
<feature type="active site" evidence="4">
    <location>
        <position position="36"/>
    </location>
</feature>
<gene>
    <name evidence="7" type="ORF">Theba_2413</name>
</gene>
<sequence>MRTVEIIIQGRVQKVGMRNFIRRLATRHGITGYVENLDDGSVRVVAQGSKAQLNAFLAKIEKGSISIKLSGGNIKRVTERPSMEHGFMDFEKR</sequence>
<dbReference type="Pfam" id="PF00708">
    <property type="entry name" value="Acylphosphatase"/>
    <property type="match status" value="1"/>
</dbReference>
<comment type="similarity">
    <text evidence="1 5">Belongs to the acylphosphatase family.</text>
</comment>
<evidence type="ECO:0000256" key="5">
    <source>
        <dbReference type="RuleBase" id="RU004168"/>
    </source>
</evidence>
<dbReference type="GeneID" id="87108126"/>
<feature type="domain" description="Acylphosphatase-like" evidence="6">
    <location>
        <begin position="3"/>
        <end position="93"/>
    </location>
</feature>
<dbReference type="SUPFAM" id="SSF54975">
    <property type="entry name" value="Acylphosphatase/BLUF domain-like"/>
    <property type="match status" value="1"/>
</dbReference>
<dbReference type="KEGG" id="mpg:Theba_2413"/>
<feature type="active site" evidence="4">
    <location>
        <position position="18"/>
    </location>
</feature>